<dbReference type="PROSITE" id="PS00570">
    <property type="entry name" value="RING_HYDROXYL_ALPHA"/>
    <property type="match status" value="1"/>
</dbReference>
<dbReference type="PRINTS" id="PR00090">
    <property type="entry name" value="RNGDIOXGNASE"/>
</dbReference>
<dbReference type="GO" id="GO:0051537">
    <property type="term" value="F:2 iron, 2 sulfur cluster binding"/>
    <property type="evidence" value="ECO:0007669"/>
    <property type="project" value="UniProtKB-KW"/>
</dbReference>
<dbReference type="InterPro" id="IPR015881">
    <property type="entry name" value="ARHD_Rieske_2Fe_2S"/>
</dbReference>
<evidence type="ECO:0000259" key="8">
    <source>
        <dbReference type="PROSITE" id="PS51296"/>
    </source>
</evidence>
<dbReference type="Pfam" id="PF00355">
    <property type="entry name" value="Rieske"/>
    <property type="match status" value="1"/>
</dbReference>
<dbReference type="AlphaFoldDB" id="A0A109JS52"/>
<dbReference type="Pfam" id="PF00848">
    <property type="entry name" value="Ring_hydroxyl_A"/>
    <property type="match status" value="1"/>
</dbReference>
<evidence type="ECO:0000256" key="2">
    <source>
        <dbReference type="ARBA" id="ARBA00022714"/>
    </source>
</evidence>
<dbReference type="GO" id="GO:0005506">
    <property type="term" value="F:iron ion binding"/>
    <property type="evidence" value="ECO:0007669"/>
    <property type="project" value="InterPro"/>
</dbReference>
<dbReference type="GO" id="GO:0016491">
    <property type="term" value="F:oxidoreductase activity"/>
    <property type="evidence" value="ECO:0007669"/>
    <property type="project" value="UniProtKB-KW"/>
</dbReference>
<feature type="domain" description="Rieske" evidence="8">
    <location>
        <begin position="42"/>
        <end position="148"/>
    </location>
</feature>
<dbReference type="Gene3D" id="3.90.380.10">
    <property type="entry name" value="Naphthalene 1,2-dioxygenase Alpha Subunit, Chain A, domain 1"/>
    <property type="match status" value="1"/>
</dbReference>
<evidence type="ECO:0000313" key="10">
    <source>
        <dbReference type="Proteomes" id="UP000068164"/>
    </source>
</evidence>
<evidence type="ECO:0000313" key="9">
    <source>
        <dbReference type="EMBL" id="KWV54160.1"/>
    </source>
</evidence>
<dbReference type="InterPro" id="IPR036922">
    <property type="entry name" value="Rieske_2Fe-2S_sf"/>
</dbReference>
<comment type="caution">
    <text evidence="9">The sequence shown here is derived from an EMBL/GenBank/DDBJ whole genome shotgun (WGS) entry which is preliminary data.</text>
</comment>
<dbReference type="PROSITE" id="PS51296">
    <property type="entry name" value="RIESKE"/>
    <property type="match status" value="1"/>
</dbReference>
<dbReference type="Gene3D" id="2.102.10.10">
    <property type="entry name" value="Rieske [2Fe-2S] iron-sulphur domain"/>
    <property type="match status" value="1"/>
</dbReference>
<evidence type="ECO:0000256" key="5">
    <source>
        <dbReference type="ARBA" id="ARBA00023004"/>
    </source>
</evidence>
<dbReference type="PANTHER" id="PTHR43756">
    <property type="entry name" value="CHOLINE MONOOXYGENASE, CHLOROPLASTIC"/>
    <property type="match status" value="1"/>
</dbReference>
<dbReference type="SUPFAM" id="SSF55961">
    <property type="entry name" value="Bet v1-like"/>
    <property type="match status" value="1"/>
</dbReference>
<keyword evidence="5" id="KW-0408">Iron</keyword>
<name>A0A109JS52_9HYPH</name>
<evidence type="ECO:0000256" key="4">
    <source>
        <dbReference type="ARBA" id="ARBA00023002"/>
    </source>
</evidence>
<keyword evidence="4" id="KW-0560">Oxidoreductase</keyword>
<sequence>MNSESIYQTLLKRKPHYTLPQELYTDEEVHNFDLQSIFYRHWIFAAFEVELPNSGNYLSMMIGNTPIVLVRTRGGDIRGFFNTCRHRGAQILAEGEGRCQRIVCPYHQWSYSLEGELVGATGMDQDFEKKSFGLREIQVERVAGTVYVALSSDAPDFTPFRDAFEPLISRYNLLDGKVVHHQKIVENANWKLAMENARECAHCDVGHPELCLSLVNGFTLDHDDPHNVAFYSELTKRGIPTSHQEGSWYSTGHVPLRPGIKSMTMDGNYDVRKLLSDDVADLGYLRWSLQSHCYNIALPDYVFTFSVMPLNAKQTLVHSKWLVHKDAVAGEDYDIEKLRQLWETTNNQDVFLTEINQKGVGSTGYEPGPYMPEAESWCERFTDWYCDEAKKFLEEKTMSKLQAAE</sequence>
<evidence type="ECO:0000256" key="7">
    <source>
        <dbReference type="ARBA" id="ARBA00023027"/>
    </source>
</evidence>
<dbReference type="RefSeq" id="WP_062369824.1">
    <property type="nucleotide sequence ID" value="NZ_LNCD01000062.1"/>
</dbReference>
<keyword evidence="3" id="KW-0479">Metal-binding</keyword>
<dbReference type="OrthoDB" id="7456916at2"/>
<dbReference type="PANTHER" id="PTHR43756:SF5">
    <property type="entry name" value="CHOLINE MONOOXYGENASE, CHLOROPLASTIC"/>
    <property type="match status" value="1"/>
</dbReference>
<dbReference type="InterPro" id="IPR001663">
    <property type="entry name" value="Rng_hydr_dOase-A"/>
</dbReference>
<evidence type="ECO:0000256" key="1">
    <source>
        <dbReference type="ARBA" id="ARBA00001962"/>
    </source>
</evidence>
<dbReference type="Proteomes" id="UP000068164">
    <property type="component" value="Unassembled WGS sequence"/>
</dbReference>
<comment type="cofactor">
    <cofactor evidence="1">
        <name>Fe cation</name>
        <dbReference type="ChEBI" id="CHEBI:24875"/>
    </cofactor>
</comment>
<accession>A0A109JS52</accession>
<keyword evidence="6" id="KW-0411">Iron-sulfur</keyword>
<dbReference type="InterPro" id="IPR015879">
    <property type="entry name" value="Ring_hydroxy_dOase_asu_C_dom"/>
</dbReference>
<gene>
    <name evidence="9" type="ORF">AS026_02520</name>
</gene>
<evidence type="ECO:0000256" key="3">
    <source>
        <dbReference type="ARBA" id="ARBA00022723"/>
    </source>
</evidence>
<reference evidence="9 10" key="1">
    <citation type="submission" date="2015-11" db="EMBL/GenBank/DDBJ databases">
        <title>Draft Genome Sequence of the Strain BR 10423 (Rhizobium sp.) isolated from nodules of Mimosa pudica.</title>
        <authorList>
            <person name="Barauna A.C."/>
            <person name="Zilli J.E."/>
            <person name="Simoes-Araujo J.L."/>
            <person name="Reis V.M."/>
            <person name="James E.K."/>
            <person name="Reis F.B.Jr."/>
            <person name="Rouws L.F."/>
            <person name="Passos S.R."/>
            <person name="Gois S.R."/>
        </authorList>
    </citation>
    <scope>NUCLEOTIDE SEQUENCE [LARGE SCALE GENOMIC DNA]</scope>
    <source>
        <strain evidence="9 10">BR10423</strain>
    </source>
</reference>
<protein>
    <recommendedName>
        <fullName evidence="8">Rieske domain-containing protein</fullName>
    </recommendedName>
</protein>
<keyword evidence="7" id="KW-0520">NAD</keyword>
<dbReference type="CDD" id="cd03469">
    <property type="entry name" value="Rieske_RO_Alpha_N"/>
    <property type="match status" value="1"/>
</dbReference>
<organism evidence="9 10">
    <name type="scientific">Rhizobium altiplani</name>
    <dbReference type="NCBI Taxonomy" id="1864509"/>
    <lineage>
        <taxon>Bacteria</taxon>
        <taxon>Pseudomonadati</taxon>
        <taxon>Pseudomonadota</taxon>
        <taxon>Alphaproteobacteria</taxon>
        <taxon>Hyphomicrobiales</taxon>
        <taxon>Rhizobiaceae</taxon>
        <taxon>Rhizobium/Agrobacterium group</taxon>
        <taxon>Rhizobium</taxon>
    </lineage>
</organism>
<dbReference type="EMBL" id="LNCD01000062">
    <property type="protein sequence ID" value="KWV54160.1"/>
    <property type="molecule type" value="Genomic_DNA"/>
</dbReference>
<dbReference type="InterPro" id="IPR017941">
    <property type="entry name" value="Rieske_2Fe-2S"/>
</dbReference>
<proteinExistence type="predicted"/>
<dbReference type="SUPFAM" id="SSF50022">
    <property type="entry name" value="ISP domain"/>
    <property type="match status" value="1"/>
</dbReference>
<keyword evidence="10" id="KW-1185">Reference proteome</keyword>
<evidence type="ECO:0000256" key="6">
    <source>
        <dbReference type="ARBA" id="ARBA00023014"/>
    </source>
</evidence>
<keyword evidence="2" id="KW-0001">2Fe-2S</keyword>